<dbReference type="InterPro" id="IPR000276">
    <property type="entry name" value="GPCR_Rhodpsn"/>
</dbReference>
<accession>A0A8S3ZU75</accession>
<dbReference type="EMBL" id="CAJHNH020005890">
    <property type="protein sequence ID" value="CAG5133079.1"/>
    <property type="molecule type" value="Genomic_DNA"/>
</dbReference>
<keyword evidence="4" id="KW-0297">G-protein coupled receptor</keyword>
<evidence type="ECO:0000256" key="6">
    <source>
        <dbReference type="ARBA" id="ARBA00023170"/>
    </source>
</evidence>
<feature type="transmembrane region" description="Helical" evidence="8">
    <location>
        <begin position="20"/>
        <end position="40"/>
    </location>
</feature>
<keyword evidence="5 8" id="KW-0472">Membrane</keyword>
<comment type="subcellular location">
    <subcellularLocation>
        <location evidence="1">Membrane</location>
        <topology evidence="1">Multi-pass membrane protein</topology>
    </subcellularLocation>
</comment>
<dbReference type="GO" id="GO:0004930">
    <property type="term" value="F:G protein-coupled receptor activity"/>
    <property type="evidence" value="ECO:0007669"/>
    <property type="project" value="UniProtKB-KW"/>
</dbReference>
<feature type="non-terminal residue" evidence="10">
    <location>
        <position position="106"/>
    </location>
</feature>
<evidence type="ECO:0000256" key="3">
    <source>
        <dbReference type="ARBA" id="ARBA00022989"/>
    </source>
</evidence>
<evidence type="ECO:0000256" key="8">
    <source>
        <dbReference type="SAM" id="Phobius"/>
    </source>
</evidence>
<dbReference type="PROSITE" id="PS50262">
    <property type="entry name" value="G_PROTEIN_RECEP_F1_2"/>
    <property type="match status" value="1"/>
</dbReference>
<organism evidence="10 11">
    <name type="scientific">Candidula unifasciata</name>
    <dbReference type="NCBI Taxonomy" id="100452"/>
    <lineage>
        <taxon>Eukaryota</taxon>
        <taxon>Metazoa</taxon>
        <taxon>Spiralia</taxon>
        <taxon>Lophotrochozoa</taxon>
        <taxon>Mollusca</taxon>
        <taxon>Gastropoda</taxon>
        <taxon>Heterobranchia</taxon>
        <taxon>Euthyneura</taxon>
        <taxon>Panpulmonata</taxon>
        <taxon>Eupulmonata</taxon>
        <taxon>Stylommatophora</taxon>
        <taxon>Helicina</taxon>
        <taxon>Helicoidea</taxon>
        <taxon>Geomitridae</taxon>
        <taxon>Candidula</taxon>
    </lineage>
</organism>
<name>A0A8S3ZU75_9EUPU</name>
<evidence type="ECO:0000256" key="1">
    <source>
        <dbReference type="ARBA" id="ARBA00004141"/>
    </source>
</evidence>
<evidence type="ECO:0000256" key="5">
    <source>
        <dbReference type="ARBA" id="ARBA00023136"/>
    </source>
</evidence>
<dbReference type="InterPro" id="IPR017452">
    <property type="entry name" value="GPCR_Rhodpsn_7TM"/>
</dbReference>
<feature type="domain" description="G-protein coupled receptors family 1 profile" evidence="9">
    <location>
        <begin position="1"/>
        <end position="76"/>
    </location>
</feature>
<feature type="non-terminal residue" evidence="10">
    <location>
        <position position="1"/>
    </location>
</feature>
<protein>
    <recommendedName>
        <fullName evidence="9">G-protein coupled receptors family 1 profile domain-containing protein</fullName>
    </recommendedName>
</protein>
<keyword evidence="3 8" id="KW-1133">Transmembrane helix</keyword>
<dbReference type="PANTHER" id="PTHR45695:SF15">
    <property type="entry name" value="OPSIN RH2"/>
    <property type="match status" value="1"/>
</dbReference>
<dbReference type="OrthoDB" id="10036964at2759"/>
<dbReference type="Gene3D" id="1.20.1070.10">
    <property type="entry name" value="Rhodopsin 7-helix transmembrane proteins"/>
    <property type="match status" value="1"/>
</dbReference>
<keyword evidence="11" id="KW-1185">Reference proteome</keyword>
<dbReference type="Pfam" id="PF00001">
    <property type="entry name" value="7tm_1"/>
    <property type="match status" value="1"/>
</dbReference>
<dbReference type="PRINTS" id="PR00237">
    <property type="entry name" value="GPCRRHODOPSN"/>
</dbReference>
<dbReference type="PANTHER" id="PTHR45695">
    <property type="entry name" value="LEUCOKININ RECEPTOR-RELATED"/>
    <property type="match status" value="1"/>
</dbReference>
<sequence length="106" mass="12504">ASANVPRAQILLRRKKAKMLIAVVAMFAVCYLPVYMFFLFRYTDILDLFPNETIKPFVLCSHWLCYFNSAINPTIYNFMSCNFRREFRIACHICCRRGSTHSTIYE</sequence>
<gene>
    <name evidence="10" type="ORF">CUNI_LOCUS18637</name>
</gene>
<evidence type="ECO:0000313" key="11">
    <source>
        <dbReference type="Proteomes" id="UP000678393"/>
    </source>
</evidence>
<reference evidence="10" key="1">
    <citation type="submission" date="2021-04" db="EMBL/GenBank/DDBJ databases">
        <authorList>
            <consortium name="Molecular Ecology Group"/>
        </authorList>
    </citation>
    <scope>NUCLEOTIDE SEQUENCE</scope>
</reference>
<keyword evidence="2 8" id="KW-0812">Transmembrane</keyword>
<evidence type="ECO:0000256" key="4">
    <source>
        <dbReference type="ARBA" id="ARBA00023040"/>
    </source>
</evidence>
<keyword evidence="6" id="KW-0675">Receptor</keyword>
<evidence type="ECO:0000256" key="2">
    <source>
        <dbReference type="ARBA" id="ARBA00022692"/>
    </source>
</evidence>
<dbReference type="SUPFAM" id="SSF81321">
    <property type="entry name" value="Family A G protein-coupled receptor-like"/>
    <property type="match status" value="1"/>
</dbReference>
<comment type="caution">
    <text evidence="10">The sequence shown here is derived from an EMBL/GenBank/DDBJ whole genome shotgun (WGS) entry which is preliminary data.</text>
</comment>
<dbReference type="AlphaFoldDB" id="A0A8S3ZU75"/>
<dbReference type="GO" id="GO:0005886">
    <property type="term" value="C:plasma membrane"/>
    <property type="evidence" value="ECO:0007669"/>
    <property type="project" value="TreeGrafter"/>
</dbReference>
<proteinExistence type="predicted"/>
<evidence type="ECO:0000313" key="10">
    <source>
        <dbReference type="EMBL" id="CAG5133079.1"/>
    </source>
</evidence>
<dbReference type="Proteomes" id="UP000678393">
    <property type="component" value="Unassembled WGS sequence"/>
</dbReference>
<evidence type="ECO:0000256" key="7">
    <source>
        <dbReference type="ARBA" id="ARBA00023224"/>
    </source>
</evidence>
<evidence type="ECO:0000259" key="9">
    <source>
        <dbReference type="PROSITE" id="PS50262"/>
    </source>
</evidence>
<keyword evidence="7" id="KW-0807">Transducer</keyword>